<keyword evidence="1" id="KW-1133">Transmembrane helix</keyword>
<protein>
    <submittedName>
        <fullName evidence="3">DUF2062 domain-containing protein</fullName>
    </submittedName>
</protein>
<dbReference type="PANTHER" id="PTHR40547">
    <property type="entry name" value="SLL0298 PROTEIN"/>
    <property type="match status" value="1"/>
</dbReference>
<feature type="transmembrane region" description="Helical" evidence="1">
    <location>
        <begin position="64"/>
        <end position="86"/>
    </location>
</feature>
<reference evidence="3 4" key="1">
    <citation type="journal article" date="2018" name="Int. J. Syst. Bacteriol.">
        <title>Oceaniradius stylonemae gen. nov., sp. nov., isolated from a red alga, Stylonema cornu-cervi.</title>
        <authorList>
            <person name="Jeong S."/>
        </authorList>
    </citation>
    <scope>NUCLEOTIDE SEQUENCE [LARGE SCALE GENOMIC DNA]</scope>
    <source>
        <strain evidence="3 4">StC1</strain>
    </source>
</reference>
<feature type="transmembrane region" description="Helical" evidence="1">
    <location>
        <begin position="143"/>
        <end position="165"/>
    </location>
</feature>
<dbReference type="RefSeq" id="WP_109765828.1">
    <property type="nucleotide sequence ID" value="NZ_CP159474.1"/>
</dbReference>
<dbReference type="InterPro" id="IPR018639">
    <property type="entry name" value="DUF2062"/>
</dbReference>
<sequence>MLFKRRQQEDRLTRLRVSVLPRRNYARSTRYFAKRVLRIRATPHAIAAGVAAGAFASFTPLMGFHFILSFLIAFLVRGSMIAAAFGTAVGNPLTFPMIWASTLGLGRWMLGIDANGADGKEFGAAFAAEGFAALWQPFIKPMLVGGIPLGLVAGLVFYLLTRFGLTAFQTRRAARKAQKAIARQEALAAAQSQCEAANARAGEQVHS</sequence>
<dbReference type="PANTHER" id="PTHR40547:SF1">
    <property type="entry name" value="SLL0298 PROTEIN"/>
    <property type="match status" value="1"/>
</dbReference>
<organism evidence="3 4">
    <name type="scientific">Oceaniradius stylonematis</name>
    <dbReference type="NCBI Taxonomy" id="2184161"/>
    <lineage>
        <taxon>Bacteria</taxon>
        <taxon>Pseudomonadati</taxon>
        <taxon>Pseudomonadota</taxon>
        <taxon>Alphaproteobacteria</taxon>
        <taxon>Hyphomicrobiales</taxon>
        <taxon>Ahrensiaceae</taxon>
        <taxon>Oceaniradius</taxon>
    </lineage>
</organism>
<dbReference type="Pfam" id="PF09835">
    <property type="entry name" value="DUF2062"/>
    <property type="match status" value="1"/>
</dbReference>
<accession>A0A3A8AAZ6</accession>
<dbReference type="Proteomes" id="UP000246132">
    <property type="component" value="Unassembled WGS sequence"/>
</dbReference>
<evidence type="ECO:0000313" key="3">
    <source>
        <dbReference type="EMBL" id="RKF06179.1"/>
    </source>
</evidence>
<feature type="transmembrane region" description="Helical" evidence="1">
    <location>
        <begin position="37"/>
        <end position="58"/>
    </location>
</feature>
<gene>
    <name evidence="3" type="ORF">DEM25_011000</name>
</gene>
<feature type="domain" description="DUF2062" evidence="2">
    <location>
        <begin position="27"/>
        <end position="172"/>
    </location>
</feature>
<dbReference type="EMBL" id="QFWV02000007">
    <property type="protein sequence ID" value="RKF06179.1"/>
    <property type="molecule type" value="Genomic_DNA"/>
</dbReference>
<feature type="transmembrane region" description="Helical" evidence="1">
    <location>
        <begin position="93"/>
        <end position="110"/>
    </location>
</feature>
<keyword evidence="1" id="KW-0472">Membrane</keyword>
<dbReference type="OrthoDB" id="7360463at2"/>
<evidence type="ECO:0000313" key="4">
    <source>
        <dbReference type="Proteomes" id="UP000246132"/>
    </source>
</evidence>
<comment type="caution">
    <text evidence="3">The sequence shown here is derived from an EMBL/GenBank/DDBJ whole genome shotgun (WGS) entry which is preliminary data.</text>
</comment>
<keyword evidence="1" id="KW-0812">Transmembrane</keyword>
<keyword evidence="4" id="KW-1185">Reference proteome</keyword>
<evidence type="ECO:0000256" key="1">
    <source>
        <dbReference type="SAM" id="Phobius"/>
    </source>
</evidence>
<proteinExistence type="predicted"/>
<dbReference type="AlphaFoldDB" id="A0A3A8AAZ6"/>
<name>A0A3A8AAZ6_9HYPH</name>
<evidence type="ECO:0000259" key="2">
    <source>
        <dbReference type="Pfam" id="PF09835"/>
    </source>
</evidence>